<dbReference type="Pfam" id="PF16599">
    <property type="entry name" value="PTN13_u3"/>
    <property type="match status" value="1"/>
</dbReference>
<dbReference type="GO" id="GO:0036312">
    <property type="term" value="F:phosphatidylinositol 3-kinase regulatory subunit binding"/>
    <property type="evidence" value="ECO:0007669"/>
    <property type="project" value="TreeGrafter"/>
</dbReference>
<evidence type="ECO:0000256" key="11">
    <source>
        <dbReference type="SAM" id="MobiDB-lite"/>
    </source>
</evidence>
<dbReference type="SMART" id="SM00404">
    <property type="entry name" value="PTPc_motif"/>
    <property type="match status" value="1"/>
</dbReference>
<dbReference type="FunFam" id="2.30.42.10:FF:000105">
    <property type="entry name" value="Tyrosine-protein phosphatase non-receptor type 13"/>
    <property type="match status" value="1"/>
</dbReference>
<dbReference type="PROSITE" id="PS50106">
    <property type="entry name" value="PDZ"/>
    <property type="match status" value="4"/>
</dbReference>
<dbReference type="InterPro" id="IPR029071">
    <property type="entry name" value="Ubiquitin-like_domsf"/>
</dbReference>
<dbReference type="Pfam" id="PF09380">
    <property type="entry name" value="FERM_C"/>
    <property type="match status" value="1"/>
</dbReference>
<dbReference type="InterPro" id="IPR019748">
    <property type="entry name" value="FERM_central"/>
</dbReference>
<feature type="binding site" evidence="9">
    <location>
        <position position="2051"/>
    </location>
    <ligand>
        <name>substrate</name>
    </ligand>
</feature>
<dbReference type="SUPFAM" id="SSF52799">
    <property type="entry name" value="(Phosphotyrosine protein) phosphatases II"/>
    <property type="match status" value="1"/>
</dbReference>
<keyword evidence="4" id="KW-0963">Cytoplasm</keyword>
<dbReference type="InterPro" id="IPR011019">
    <property type="entry name" value="KIND_dom"/>
</dbReference>
<comment type="similarity">
    <text evidence="3">Belongs to the protein-tyrosine phosphatase family. Non-receptor class subfamily.</text>
</comment>
<dbReference type="Gene3D" id="2.30.42.10">
    <property type="match status" value="4"/>
</dbReference>
<feature type="compositionally biased region" description="Acidic residues" evidence="11">
    <location>
        <begin position="1391"/>
        <end position="1401"/>
    </location>
</feature>
<dbReference type="Gene3D" id="1.20.80.10">
    <property type="match status" value="1"/>
</dbReference>
<dbReference type="CDD" id="cd14597">
    <property type="entry name" value="PTPc-N13"/>
    <property type="match status" value="1"/>
</dbReference>
<feature type="compositionally biased region" description="Polar residues" evidence="11">
    <location>
        <begin position="1093"/>
        <end position="1115"/>
    </location>
</feature>
<evidence type="ECO:0000259" key="13">
    <source>
        <dbReference type="PROSITE" id="PS50056"/>
    </source>
</evidence>
<keyword evidence="5" id="KW-0677">Repeat</keyword>
<dbReference type="SMART" id="SM00295">
    <property type="entry name" value="B41"/>
    <property type="match status" value="1"/>
</dbReference>
<feature type="domain" description="Tyrosine-protein phosphatase" evidence="12">
    <location>
        <begin position="1812"/>
        <end position="2066"/>
    </location>
</feature>
<dbReference type="PROSITE" id="PS51377">
    <property type="entry name" value="KIND"/>
    <property type="match status" value="1"/>
</dbReference>
<comment type="subcellular location">
    <subcellularLocation>
        <location evidence="2">Cytoplasm</location>
        <location evidence="2">Cytoskeleton</location>
    </subcellularLocation>
    <subcellularLocation>
        <location evidence="1">Nucleus</location>
    </subcellularLocation>
</comment>
<dbReference type="InterPro" id="IPR036034">
    <property type="entry name" value="PDZ_sf"/>
</dbReference>
<dbReference type="FunFam" id="2.30.42.10:FF:000084">
    <property type="entry name" value="Tyrosine-protein phosphatase non-receptor type 13"/>
    <property type="match status" value="1"/>
</dbReference>
<dbReference type="InterPro" id="IPR052074">
    <property type="entry name" value="NonRcpt_TyrProt_Phosphatase"/>
</dbReference>
<feature type="binding site" evidence="9">
    <location>
        <begin position="2007"/>
        <end position="2013"/>
    </location>
    <ligand>
        <name>substrate</name>
    </ligand>
</feature>
<evidence type="ECO:0000256" key="9">
    <source>
        <dbReference type="PIRSR" id="PIRSR000933-51"/>
    </source>
</evidence>
<dbReference type="CDD" id="cd06696">
    <property type="entry name" value="PDZ4_PTPN13-like"/>
    <property type="match status" value="1"/>
</dbReference>
<dbReference type="PROSITE" id="PS50057">
    <property type="entry name" value="FERM_3"/>
    <property type="match status" value="1"/>
</dbReference>
<dbReference type="SUPFAM" id="SSF54236">
    <property type="entry name" value="Ubiquitin-like"/>
    <property type="match status" value="1"/>
</dbReference>
<name>A0A8C9EXP1_PAVCR</name>
<organism evidence="17 18">
    <name type="scientific">Pavo cristatus</name>
    <name type="common">Indian peafowl</name>
    <name type="synonym">Blue peafowl</name>
    <dbReference type="NCBI Taxonomy" id="9049"/>
    <lineage>
        <taxon>Eukaryota</taxon>
        <taxon>Metazoa</taxon>
        <taxon>Chordata</taxon>
        <taxon>Craniata</taxon>
        <taxon>Vertebrata</taxon>
        <taxon>Euteleostomi</taxon>
        <taxon>Archelosauria</taxon>
        <taxon>Archosauria</taxon>
        <taxon>Dinosauria</taxon>
        <taxon>Saurischia</taxon>
        <taxon>Theropoda</taxon>
        <taxon>Coelurosauria</taxon>
        <taxon>Aves</taxon>
        <taxon>Neognathae</taxon>
        <taxon>Galloanserae</taxon>
        <taxon>Galliformes</taxon>
        <taxon>Phasianidae</taxon>
        <taxon>Phasianinae</taxon>
        <taxon>Pavo</taxon>
    </lineage>
</organism>
<dbReference type="PANTHER" id="PTHR46900">
    <property type="entry name" value="TYROSINE-PROTEIN PHOSPHATASE NON-RECEPTOR TYPE 13"/>
    <property type="match status" value="1"/>
</dbReference>
<evidence type="ECO:0000256" key="3">
    <source>
        <dbReference type="ARBA" id="ARBA00009649"/>
    </source>
</evidence>
<dbReference type="InterPro" id="IPR000242">
    <property type="entry name" value="PTP_cat"/>
</dbReference>
<feature type="region of interest" description="Disordered" evidence="11">
    <location>
        <begin position="1443"/>
        <end position="1465"/>
    </location>
</feature>
<evidence type="ECO:0000259" key="15">
    <source>
        <dbReference type="PROSITE" id="PS50106"/>
    </source>
</evidence>
<feature type="compositionally biased region" description="Polar residues" evidence="11">
    <location>
        <begin position="951"/>
        <end position="973"/>
    </location>
</feature>
<dbReference type="Pfam" id="PF00102">
    <property type="entry name" value="Y_phosphatase"/>
    <property type="match status" value="1"/>
</dbReference>
<dbReference type="SUPFAM" id="SSF47031">
    <property type="entry name" value="Second domain of FERM"/>
    <property type="match status" value="1"/>
</dbReference>
<reference evidence="17" key="2">
    <citation type="submission" date="2025-09" db="UniProtKB">
        <authorList>
            <consortium name="Ensembl"/>
        </authorList>
    </citation>
    <scope>IDENTIFICATION</scope>
</reference>
<dbReference type="SUPFAM" id="SSF101690">
    <property type="entry name" value="PAZ domain"/>
    <property type="match status" value="1"/>
</dbReference>
<dbReference type="GO" id="GO:0004725">
    <property type="term" value="F:protein tyrosine phosphatase activity"/>
    <property type="evidence" value="ECO:0007669"/>
    <property type="project" value="InterPro"/>
</dbReference>
<feature type="region of interest" description="Disordered" evidence="11">
    <location>
        <begin position="1705"/>
        <end position="1731"/>
    </location>
</feature>
<evidence type="ECO:0000256" key="8">
    <source>
        <dbReference type="PIRSR" id="PIRSR000933-50"/>
    </source>
</evidence>
<evidence type="ECO:0000256" key="2">
    <source>
        <dbReference type="ARBA" id="ARBA00004245"/>
    </source>
</evidence>
<dbReference type="PANTHER" id="PTHR46900:SF1">
    <property type="entry name" value="TYROSINE-PROTEIN PHOSPHATASE NON-RECEPTOR TYPE 13"/>
    <property type="match status" value="1"/>
</dbReference>
<evidence type="ECO:0000259" key="12">
    <source>
        <dbReference type="PROSITE" id="PS50055"/>
    </source>
</evidence>
<dbReference type="SUPFAM" id="SSF50156">
    <property type="entry name" value="PDZ domain-like"/>
    <property type="match status" value="4"/>
</dbReference>
<dbReference type="GO" id="GO:0005737">
    <property type="term" value="C:cytoplasm"/>
    <property type="evidence" value="ECO:0007669"/>
    <property type="project" value="TreeGrafter"/>
</dbReference>
<keyword evidence="7" id="KW-0539">Nucleus</keyword>
<dbReference type="Pfam" id="PF09379">
    <property type="entry name" value="FERM_N"/>
    <property type="match status" value="1"/>
</dbReference>
<evidence type="ECO:0000256" key="5">
    <source>
        <dbReference type="ARBA" id="ARBA00022737"/>
    </source>
</evidence>
<dbReference type="Pfam" id="PF00373">
    <property type="entry name" value="FERM_M"/>
    <property type="match status" value="1"/>
</dbReference>
<dbReference type="PRINTS" id="PR00935">
    <property type="entry name" value="BAND41"/>
</dbReference>
<feature type="domain" description="PDZ" evidence="15">
    <location>
        <begin position="1551"/>
        <end position="1632"/>
    </location>
</feature>
<dbReference type="GO" id="GO:0005856">
    <property type="term" value="C:cytoskeleton"/>
    <property type="evidence" value="ECO:0007669"/>
    <property type="project" value="UniProtKB-SubCell"/>
</dbReference>
<dbReference type="InterPro" id="IPR000387">
    <property type="entry name" value="Tyr_Pase_dom"/>
</dbReference>
<evidence type="ECO:0000259" key="16">
    <source>
        <dbReference type="PROSITE" id="PS51377"/>
    </source>
</evidence>
<dbReference type="InterPro" id="IPR001478">
    <property type="entry name" value="PDZ"/>
</dbReference>
<dbReference type="InterPro" id="IPR011993">
    <property type="entry name" value="PH-like_dom_sf"/>
</dbReference>
<dbReference type="PROSITE" id="PS50056">
    <property type="entry name" value="TYR_PHOSPHATASE_2"/>
    <property type="match status" value="1"/>
</dbReference>
<feature type="domain" description="KIND" evidence="16">
    <location>
        <begin position="3"/>
        <end position="187"/>
    </location>
</feature>
<dbReference type="InterPro" id="IPR019749">
    <property type="entry name" value="Band_41_domain"/>
</dbReference>
<evidence type="ECO:0000256" key="1">
    <source>
        <dbReference type="ARBA" id="ARBA00004123"/>
    </source>
</evidence>
<dbReference type="SMART" id="SM00228">
    <property type="entry name" value="PDZ"/>
    <property type="match status" value="4"/>
</dbReference>
<dbReference type="SUPFAM" id="SSF50729">
    <property type="entry name" value="PH domain-like"/>
    <property type="match status" value="1"/>
</dbReference>
<dbReference type="PRINTS" id="PR00700">
    <property type="entry name" value="PRTYPHPHTASE"/>
</dbReference>
<dbReference type="CDD" id="cd17195">
    <property type="entry name" value="FERM_F1_PTPN13"/>
    <property type="match status" value="1"/>
</dbReference>
<proteinExistence type="inferred from homology"/>
<dbReference type="InterPro" id="IPR029021">
    <property type="entry name" value="Prot-tyrosine_phosphatase-like"/>
</dbReference>
<keyword evidence="6" id="KW-0206">Cytoskeleton</keyword>
<feature type="compositionally biased region" description="Basic and acidic residues" evidence="11">
    <location>
        <begin position="1413"/>
        <end position="1426"/>
    </location>
</feature>
<dbReference type="SMART" id="SM00750">
    <property type="entry name" value="KIND"/>
    <property type="match status" value="1"/>
</dbReference>
<accession>A0A8C9EXP1</accession>
<dbReference type="FunFam" id="3.10.20.90:FF:000082">
    <property type="entry name" value="Tyrosine-protein phosphatase non-receptor type 13"/>
    <property type="match status" value="1"/>
</dbReference>
<sequence length="2080" mass="231773">MHVSLAEALEVRGGPLQEEEIWAILNQSAESLQELFRKADPAALGFIISPWSLLLLPSGSVSFTDDSVSHQDLRAFTAPEVLQNQSLSSLSDVEKVHIYSLGMTLFWGADHEVPQSQPIKLGDHLNSILLGMCEDVIYARVSVRTVLDACSAHIRNSNCAPSFSYVKQLVRLVLGSLSGMDQLSCNGDKKLQPDRSQAIRERLRGKGLPTGKSSVVDARDEHKTHFSQQTMLNKGLSKSMGFLAMRGTQGEEEFFQGISSDYNSGQEDSFYPYRCKTNEFENKGHLHTDAVPKRKVWASSTDLLCTTNKAAERDHASDSHRYSHQCETVAVRTSTMTRNKEARYSDGSIALDIFGPQKLDQTRHVPETSTSAAISSAFDRIRERQKKLQLLREAMNVEEPLRRYKSYHSDVYSTSSESPSIISSEADFRQGNRQHEAPFEGNLVSQEAMLKRQEEEMLQLQARMALRQSRPNLYPGDAIRSSMLDITRDPLREIALETAMTQRKLRNFFGPEFVKMTIEPFISLDLPKSILTKKGKNDDTRRKVNVMLLSGQKLELTCDTKTICKDVFDMVVAHIGLVEHHLFGLATLRDNEFFFVDPDIKLSKVAPEGWKEESKKKNKPPVNFTLFFRIKFFVDDVSLIQHTLTCHQYYLQLRKDILEDRMHCDDETALLLASLALQAEYGDYQAEVHGMSYFRLEHYVPARVMEKLDTSYIKEELPKLHSTYVGASEKEIELEFLKLCQRLTEYGVHLHHVLPEKRSQTGILLGVCSRGVVIFEVHNGSRTPVLRFPWRETKKISFSVSQSLTLYLCVSLSAFVSPDPVSLCSLFLQITLYFYSIICDYVLCGWSRVSSPEREITLVNLKKDEKMGLGFQIVGGEKTGKLDLGIFIHSITPGGPADVEGSLKPGHRLISVNSTSLEGVSHHTALEIIENAPEDVTLVISQPKEKPSKALCSTSHLTNGTRTYVRRQSSVQDNEAESSSEEPSRSRAHQRAVAGSVSALSGGRRDGSVSSQDSRTESASLSQSQTAGCFGRRASGRAQQDLQKYSDSQSGVLKTSEKRRSSSDSTRAKMKRSGVVESVEYSDRGDSDMDEATYSSSQEQQIAQKESSSANTADKMNSKKVSAELLKPGDIFEVELAKKDNGLGISVTGGVNTSIKHGGIYVKAVIPKGAAEEDGKIEKGDRVLSVNGVSLEGATHKQAVEMLRNTGQVVHLLLEKGQLSVAKAHAPVTPQCTPPNLAEPCEPQEKPPTRATNTKDYSFVTAENTFEVKLLKNSSGLGFSFCREDNPTPEQLGSTIVRVKKLFPGQPAAESGQIDIGDVILKVNGASLKGLSQQEVISALRGTSPEVSLLLCRPPPGILPDIDPALLTPINSPLQVFPDVNREVSGPSNEEQGDSSDENETTDLSKRRLKSPSRRDSYSDSSRSGDEETMDSLAQLGQSWNSALCQPPDEAVTQAHSQHEARSAQGGALRTILYSAHETPSRSELEDSTLLLDLTSIPPCRTIPEVTTSVLINSCYAAPASELPPRLEGMASLLSQLEKSAEEYEPEVELQVTMTKSEKGSLGFTVTKGNDNVGCYIHDIVQDPAKSDGRLRPGDRLIKVNDIDVTNMSHTDAVSFLRAAPKTVRLVLGRVLELPKMPVLPHLLPDITLTCHKEELGNRELYLYYFILETEVPDDEYYDEDDHNEVVQYLLDVVDEEAQNLLNRNNATSEMNGKLAEDKSEDTDCDGSSLPEDFSEVRWQEAADEDEITWGSDELPIESISQERVNKDLPLVTNEEISTLRAVSVLPGGKYCGTKLKAAIRVLRGLLEQGVPSKEIENLQELKPLDQCLIGQAKENRRKNRYKNILPYDATRVPLGSEGGYINASFIRMPVGNEEFVYIACQGPLPTTVADFWQMVWEQNCTVIAMMTQEVEGEKIKCQRYWPDVLHKTTMITDRLRLALVRFQQLKGFIIRVLELEEIQTGEVRHISHLNFTAWPDHDTPSQPDDLLTFISYMRHVHRSGPIVTHCSAGIGRSGTLICIDVVLGLISRDLDFDISDLVRTMRLQRHGMVQTEDQYIFCYQVVLYVLNHLQHEEERQIKS</sequence>
<feature type="compositionally biased region" description="Polar residues" evidence="11">
    <location>
        <begin position="1037"/>
        <end position="1053"/>
    </location>
</feature>
<feature type="region of interest" description="Disordered" evidence="11">
    <location>
        <begin position="1230"/>
        <end position="1252"/>
    </location>
</feature>
<dbReference type="Gene3D" id="2.30.29.30">
    <property type="entry name" value="Pleckstrin-homology domain (PH domain)/Phosphotyrosine-binding domain (PTB)"/>
    <property type="match status" value="1"/>
</dbReference>
<dbReference type="InterPro" id="IPR018979">
    <property type="entry name" value="FERM_N"/>
</dbReference>
<dbReference type="Gene3D" id="1.10.510.10">
    <property type="entry name" value="Transferase(Phosphotransferase) domain 1"/>
    <property type="match status" value="1"/>
</dbReference>
<dbReference type="GO" id="GO:0005634">
    <property type="term" value="C:nucleus"/>
    <property type="evidence" value="ECO:0007669"/>
    <property type="project" value="UniProtKB-SubCell"/>
</dbReference>
<evidence type="ECO:0000256" key="6">
    <source>
        <dbReference type="ARBA" id="ARBA00023212"/>
    </source>
</evidence>
<evidence type="ECO:0000256" key="10">
    <source>
        <dbReference type="SAM" id="Coils"/>
    </source>
</evidence>
<dbReference type="PROSITE" id="PS50055">
    <property type="entry name" value="TYR_PHOSPHATASE_PTP"/>
    <property type="match status" value="1"/>
</dbReference>
<feature type="domain" description="PDZ" evidence="15">
    <location>
        <begin position="858"/>
        <end position="944"/>
    </location>
</feature>
<feature type="domain" description="Tyrosine specific protein phosphatases" evidence="13">
    <location>
        <begin position="1988"/>
        <end position="2057"/>
    </location>
</feature>
<protein>
    <submittedName>
        <fullName evidence="17">Protein tyrosine phosphatase non-receptor type 13</fullName>
    </submittedName>
</protein>
<reference evidence="17" key="1">
    <citation type="submission" date="2025-08" db="UniProtKB">
        <authorList>
            <consortium name="Ensembl"/>
        </authorList>
    </citation>
    <scope>IDENTIFICATION</scope>
</reference>
<evidence type="ECO:0000313" key="18">
    <source>
        <dbReference type="Proteomes" id="UP000694428"/>
    </source>
</evidence>
<dbReference type="InterPro" id="IPR003595">
    <property type="entry name" value="Tyr_Pase_cat"/>
</dbReference>
<dbReference type="InterPro" id="IPR000299">
    <property type="entry name" value="FERM_domain"/>
</dbReference>
<feature type="active site" description="Phosphocysteine intermediate" evidence="8">
    <location>
        <position position="2007"/>
    </location>
</feature>
<dbReference type="FunFam" id="2.30.42.10:FF:000086">
    <property type="entry name" value="Tyrosine-protein phosphatase non-receptor type 13"/>
    <property type="match status" value="1"/>
</dbReference>
<dbReference type="CDD" id="cd06792">
    <property type="entry name" value="PDZ2-PTPN13_FRMPD2-like"/>
    <property type="match status" value="1"/>
</dbReference>
<evidence type="ECO:0000256" key="7">
    <source>
        <dbReference type="ARBA" id="ARBA00023242"/>
    </source>
</evidence>
<feature type="domain" description="FERM" evidence="14">
    <location>
        <begin position="542"/>
        <end position="842"/>
    </location>
</feature>
<dbReference type="FunFam" id="2.30.42.10:FF:000174">
    <property type="entry name" value="Tyrosine-protein phosphatase non-receptor type 13"/>
    <property type="match status" value="1"/>
</dbReference>
<dbReference type="InterPro" id="IPR035963">
    <property type="entry name" value="FERM_2"/>
</dbReference>
<dbReference type="SMART" id="SM00194">
    <property type="entry name" value="PTPc"/>
    <property type="match status" value="1"/>
</dbReference>
<dbReference type="CDD" id="cd06695">
    <property type="entry name" value="PDZ3_PTPN13_FRMPD2-like"/>
    <property type="match status" value="1"/>
</dbReference>
<evidence type="ECO:0000313" key="17">
    <source>
        <dbReference type="Ensembl" id="ENSPSTP00000007508.1"/>
    </source>
</evidence>
<feature type="binding site" evidence="9">
    <location>
        <position position="1977"/>
    </location>
    <ligand>
        <name>substrate</name>
    </ligand>
</feature>
<feature type="compositionally biased region" description="Polar residues" evidence="11">
    <location>
        <begin position="1008"/>
        <end position="1027"/>
    </location>
</feature>
<dbReference type="SMART" id="SM01196">
    <property type="entry name" value="FERM_C"/>
    <property type="match status" value="1"/>
</dbReference>
<dbReference type="PIRSF" id="PIRSF000933">
    <property type="entry name" value="Tyr-Ptase_nr13"/>
    <property type="match status" value="1"/>
</dbReference>
<keyword evidence="18" id="KW-1185">Reference proteome</keyword>
<feature type="region of interest" description="Disordered" evidence="11">
    <location>
        <begin position="1377"/>
        <end position="1431"/>
    </location>
</feature>
<dbReference type="FunFam" id="1.20.80.10:FF:000011">
    <property type="entry name" value="Tyrosine-protein phosphatase non-receptor type 13"/>
    <property type="match status" value="1"/>
</dbReference>
<dbReference type="Pfam" id="PF00595">
    <property type="entry name" value="PDZ"/>
    <property type="match status" value="4"/>
</dbReference>
<dbReference type="InterPro" id="IPR036085">
    <property type="entry name" value="PAZ_dom_sf"/>
</dbReference>
<dbReference type="Gene3D" id="3.10.20.90">
    <property type="entry name" value="Phosphatidylinositol 3-kinase Catalytic Subunit, Chain A, domain 1"/>
    <property type="match status" value="1"/>
</dbReference>
<keyword evidence="10" id="KW-0175">Coiled coil</keyword>
<evidence type="ECO:0000259" key="14">
    <source>
        <dbReference type="PROSITE" id="PS50057"/>
    </source>
</evidence>
<dbReference type="CDD" id="cd14473">
    <property type="entry name" value="FERM_B-lobe"/>
    <property type="match status" value="1"/>
</dbReference>
<dbReference type="InterPro" id="IPR018980">
    <property type="entry name" value="FERM_PH-like_C"/>
</dbReference>
<feature type="coiled-coil region" evidence="10">
    <location>
        <begin position="443"/>
        <end position="470"/>
    </location>
</feature>
<dbReference type="Ensembl" id="ENSPSTT00000007875.1">
    <property type="protein sequence ID" value="ENSPSTP00000007508.1"/>
    <property type="gene ID" value="ENSPSTG00000003885.1"/>
</dbReference>
<dbReference type="CDD" id="cd23072">
    <property type="entry name" value="PDZ1_PTPN13-like"/>
    <property type="match status" value="1"/>
</dbReference>
<feature type="domain" description="PDZ" evidence="15">
    <location>
        <begin position="1267"/>
        <end position="1355"/>
    </location>
</feature>
<evidence type="ECO:0000256" key="4">
    <source>
        <dbReference type="ARBA" id="ARBA00022490"/>
    </source>
</evidence>
<dbReference type="Gene3D" id="3.90.190.10">
    <property type="entry name" value="Protein tyrosine phosphatase superfamily"/>
    <property type="match status" value="1"/>
</dbReference>
<dbReference type="InterPro" id="IPR012153">
    <property type="entry name" value="PTPN13"/>
</dbReference>
<feature type="domain" description="PDZ" evidence="15">
    <location>
        <begin position="1133"/>
        <end position="1218"/>
    </location>
</feature>
<dbReference type="Proteomes" id="UP000694428">
    <property type="component" value="Unplaced"/>
</dbReference>
<dbReference type="FunFam" id="1.10.510.10:FF:000242">
    <property type="entry name" value="Tyrosine-protein phosphatase non-receptor type 13"/>
    <property type="match status" value="1"/>
</dbReference>
<feature type="region of interest" description="Disordered" evidence="11">
    <location>
        <begin position="942"/>
        <end position="1117"/>
    </location>
</feature>
<dbReference type="InterPro" id="IPR014352">
    <property type="entry name" value="FERM/acyl-CoA-bd_prot_sf"/>
</dbReference>